<evidence type="ECO:0000259" key="2">
    <source>
        <dbReference type="Pfam" id="PF03732"/>
    </source>
</evidence>
<dbReference type="Gene3D" id="2.40.70.10">
    <property type="entry name" value="Acid Proteases"/>
    <property type="match status" value="1"/>
</dbReference>
<protein>
    <recommendedName>
        <fullName evidence="2">Retrotransposon gag domain-containing protein</fullName>
    </recommendedName>
</protein>
<feature type="domain" description="Retrotransposon gag" evidence="2">
    <location>
        <begin position="93"/>
        <end position="186"/>
    </location>
</feature>
<dbReference type="AlphaFoldDB" id="A0A803Q744"/>
<evidence type="ECO:0000256" key="1">
    <source>
        <dbReference type="SAM" id="MobiDB-lite"/>
    </source>
</evidence>
<keyword evidence="4" id="KW-1185">Reference proteome</keyword>
<feature type="region of interest" description="Disordered" evidence="1">
    <location>
        <begin position="32"/>
        <end position="54"/>
    </location>
</feature>
<dbReference type="OMA" id="IESMASH"/>
<dbReference type="Proteomes" id="UP000596661">
    <property type="component" value="Chromosome 7"/>
</dbReference>
<dbReference type="EnsemblPlants" id="evm.model.07.948">
    <property type="protein sequence ID" value="cds.evm.model.07.948"/>
    <property type="gene ID" value="evm.TU.07.948"/>
</dbReference>
<evidence type="ECO:0000313" key="4">
    <source>
        <dbReference type="Proteomes" id="UP000596661"/>
    </source>
</evidence>
<reference evidence="3" key="1">
    <citation type="submission" date="2018-11" db="EMBL/GenBank/DDBJ databases">
        <authorList>
            <person name="Grassa J C."/>
        </authorList>
    </citation>
    <scope>NUCLEOTIDE SEQUENCE [LARGE SCALE GENOMIC DNA]</scope>
</reference>
<dbReference type="InterPro" id="IPR021109">
    <property type="entry name" value="Peptidase_aspartic_dom_sf"/>
</dbReference>
<accession>A0A803Q744</accession>
<dbReference type="PANTHER" id="PTHR33223">
    <property type="entry name" value="CCHC-TYPE DOMAIN-CONTAINING PROTEIN"/>
    <property type="match status" value="1"/>
</dbReference>
<dbReference type="PANTHER" id="PTHR33223:SF11">
    <property type="entry name" value="ELEMENT PROTEIN, PUTATIVE-RELATED"/>
    <property type="match status" value="1"/>
</dbReference>
<reference evidence="3" key="2">
    <citation type="submission" date="2021-03" db="UniProtKB">
        <authorList>
            <consortium name="EnsemblPlants"/>
        </authorList>
    </citation>
    <scope>IDENTIFICATION</scope>
</reference>
<name>A0A803Q744_CANSA</name>
<dbReference type="InterPro" id="IPR005162">
    <property type="entry name" value="Retrotrans_gag_dom"/>
</dbReference>
<feature type="compositionally biased region" description="Low complexity" evidence="1">
    <location>
        <begin position="36"/>
        <end position="54"/>
    </location>
</feature>
<sequence length="644" mass="73184">MRTNRSATPLTPLNREIERTLKQLKAKKNLDFTTTANNNNGPNSNQPAAAAADAQPQFGGLATKDPNIHLTIFLEVCATVKMNGVTNDVIRLRLFSFSLRDKARSWLQSLKLCSITTWDEMARKFMVKFFPPPKSAQLRSEIGQFRQFDPEQLYEAWEIFKDLLRPCTQHGYESWIQVSIFNNGLNGQPRSIIDVAAGGALLSKPATEAINLLEEMATNSYNRPNEINTPRKKNTSTVENVATTSTSQVPEMSIEQAQCMANRLYNNNYRGNPMTNYYHLGLRNHEILFMVEVGQLANVVSALQKNCSFPSNTVVNLKEQCNAISVRSGKVLDGGVEDKSIGLEVEDIVEAKQETHEEKPTDKSMKKEDLPMYKPPIPYPQRFMKKKLDEDFAEFLEIFKKINNNIPFIDELEQMPNYVKFMKEKLPQKLKDLSSFSIPHEIGALRFENSLCDLGASINLIPLSVFKKLGNSEVKRTTISLQLEDHSFTYPRGIIEDVLIKVDDRRGHLTLSANDEEIKFNIYNSYYQANTENTCNMVEYCNSNKVNRETYHKEKTKKPPDKKKPKEELLIGQEVLVIHSKFKSLTSNVILRWKNPFEAKELLPGGLVILKNDKGGILKVHKRKLKGCTDDSGVLTEHLLSEET</sequence>
<dbReference type="Gramene" id="evm.model.07.948">
    <property type="protein sequence ID" value="cds.evm.model.07.948"/>
    <property type="gene ID" value="evm.TU.07.948"/>
</dbReference>
<proteinExistence type="predicted"/>
<dbReference type="EMBL" id="UZAU01000650">
    <property type="status" value="NOT_ANNOTATED_CDS"/>
    <property type="molecule type" value="Genomic_DNA"/>
</dbReference>
<organism evidence="3 4">
    <name type="scientific">Cannabis sativa</name>
    <name type="common">Hemp</name>
    <name type="synonym">Marijuana</name>
    <dbReference type="NCBI Taxonomy" id="3483"/>
    <lineage>
        <taxon>Eukaryota</taxon>
        <taxon>Viridiplantae</taxon>
        <taxon>Streptophyta</taxon>
        <taxon>Embryophyta</taxon>
        <taxon>Tracheophyta</taxon>
        <taxon>Spermatophyta</taxon>
        <taxon>Magnoliopsida</taxon>
        <taxon>eudicotyledons</taxon>
        <taxon>Gunneridae</taxon>
        <taxon>Pentapetalae</taxon>
        <taxon>rosids</taxon>
        <taxon>fabids</taxon>
        <taxon>Rosales</taxon>
        <taxon>Cannabaceae</taxon>
        <taxon>Cannabis</taxon>
    </lineage>
</organism>
<dbReference type="Pfam" id="PF03732">
    <property type="entry name" value="Retrotrans_gag"/>
    <property type="match status" value="1"/>
</dbReference>
<evidence type="ECO:0000313" key="3">
    <source>
        <dbReference type="EnsemblPlants" id="cds.evm.model.07.948"/>
    </source>
</evidence>